<dbReference type="RefSeq" id="WP_215375782.1">
    <property type="nucleotide sequence ID" value="NZ_JAGTIS010000007.1"/>
</dbReference>
<evidence type="ECO:0000313" key="1">
    <source>
        <dbReference type="EMBL" id="MBT8767323.1"/>
    </source>
</evidence>
<organism evidence="1 2">
    <name type="scientific">Metapseudomonas boanensis</name>
    <dbReference type="NCBI Taxonomy" id="2822138"/>
    <lineage>
        <taxon>Bacteria</taxon>
        <taxon>Pseudomonadati</taxon>
        <taxon>Pseudomonadota</taxon>
        <taxon>Gammaproteobacteria</taxon>
        <taxon>Pseudomonadales</taxon>
        <taxon>Pseudomonadaceae</taxon>
        <taxon>Metapseudomonas</taxon>
    </lineage>
</organism>
<proteinExistence type="predicted"/>
<sequence length="228" mass="26096">MDRMTSPTCLEFDHEAFRQALLQDEPNATYIEDGIISPEDWHSCQVKVLFVLKETNDYSGSNLAGLIHDAIVSRPKSKLWRRPTFHNVGRWAYGLQHFAENVPEYEVAHRNRKSALLSSAFINLKKTTGGRRATDKVRAFAQQHHLFLREQIAAIAPDVLVMGGTYDIIKAFVFPELEKASSRVHLLDGVPFINAFHPACTVVRRALYEQVLKSYRLYRQKDDVAVER</sequence>
<reference evidence="1 2" key="1">
    <citation type="submission" date="2021-04" db="EMBL/GenBank/DDBJ databases">
        <title>Pseudomonas boanensis sp. nov., a bacterium isolated from river water used for household purposes in Boane District, Mozambique.</title>
        <authorList>
            <person name="Nicklasson M."/>
            <person name="Martin-Rodriguez A.J."/>
            <person name="Thorell K."/>
            <person name="Neves L."/>
            <person name="Mussagy A."/>
            <person name="Rydberg H.A."/>
            <person name="Hernroth B."/>
            <person name="Svensson-Stadler L."/>
            <person name="Sjoling A."/>
        </authorList>
    </citation>
    <scope>NUCLEOTIDE SEQUENCE [LARGE SCALE GENOMIC DNA]</scope>
    <source>
        <strain evidence="1 2">DB1</strain>
    </source>
</reference>
<comment type="caution">
    <text evidence="1">The sequence shown here is derived from an EMBL/GenBank/DDBJ whole genome shotgun (WGS) entry which is preliminary data.</text>
</comment>
<gene>
    <name evidence="1" type="ORF">J7302_14500</name>
</gene>
<evidence type="ECO:0008006" key="3">
    <source>
        <dbReference type="Google" id="ProtNLM"/>
    </source>
</evidence>
<accession>A0ABS5XI03</accession>
<dbReference type="EMBL" id="JAGTIS010000007">
    <property type="protein sequence ID" value="MBT8767323.1"/>
    <property type="molecule type" value="Genomic_DNA"/>
</dbReference>
<evidence type="ECO:0000313" key="2">
    <source>
        <dbReference type="Proteomes" id="UP001519667"/>
    </source>
</evidence>
<name>A0ABS5XI03_9GAMM</name>
<dbReference type="Proteomes" id="UP001519667">
    <property type="component" value="Unassembled WGS sequence"/>
</dbReference>
<keyword evidence="2" id="KW-1185">Reference proteome</keyword>
<protein>
    <recommendedName>
        <fullName evidence="3">Uracil DNA glycosylase superfamily protein</fullName>
    </recommendedName>
</protein>